<protein>
    <recommendedName>
        <fullName evidence="1">catechol O-methyltransferase</fullName>
        <ecNumber evidence="1">2.1.1.6</ecNumber>
    </recommendedName>
</protein>
<dbReference type="GO" id="GO:0006584">
    <property type="term" value="P:catecholamine metabolic process"/>
    <property type="evidence" value="ECO:0007669"/>
    <property type="project" value="UniProtKB-KW"/>
</dbReference>
<dbReference type="EMBL" id="JAPQKT010000004">
    <property type="protein sequence ID" value="KAJ5233546.1"/>
    <property type="molecule type" value="Genomic_DNA"/>
</dbReference>
<reference evidence="7" key="2">
    <citation type="journal article" date="2023" name="IMA Fungus">
        <title>Comparative genomic study of the Penicillium genus elucidates a diverse pangenome and 15 lateral gene transfer events.</title>
        <authorList>
            <person name="Petersen C."/>
            <person name="Sorensen T."/>
            <person name="Nielsen M.R."/>
            <person name="Sondergaard T.E."/>
            <person name="Sorensen J.L."/>
            <person name="Fitzpatrick D.A."/>
            <person name="Frisvad J.C."/>
            <person name="Nielsen K.L."/>
        </authorList>
    </citation>
    <scope>NUCLEOTIDE SEQUENCE</scope>
    <source>
        <strain evidence="7">IBT 23319</strain>
    </source>
</reference>
<evidence type="ECO:0000256" key="4">
    <source>
        <dbReference type="ARBA" id="ARBA00022691"/>
    </source>
</evidence>
<dbReference type="PANTHER" id="PTHR43836:SF2">
    <property type="entry name" value="CATECHOL O-METHYLTRANSFERASE 1-RELATED"/>
    <property type="match status" value="1"/>
</dbReference>
<dbReference type="RefSeq" id="XP_056501046.1">
    <property type="nucleotide sequence ID" value="XM_056644232.1"/>
</dbReference>
<keyword evidence="4" id="KW-0949">S-adenosyl-L-methionine</keyword>
<proteinExistence type="inferred from homology"/>
<evidence type="ECO:0000256" key="1">
    <source>
        <dbReference type="ARBA" id="ARBA00012880"/>
    </source>
</evidence>
<name>A0A9W9P1H6_PENCI</name>
<dbReference type="Pfam" id="PF01596">
    <property type="entry name" value="Methyltransf_3"/>
    <property type="match status" value="1"/>
</dbReference>
<dbReference type="GO" id="GO:0032259">
    <property type="term" value="P:methylation"/>
    <property type="evidence" value="ECO:0007669"/>
    <property type="project" value="UniProtKB-KW"/>
</dbReference>
<dbReference type="PANTHER" id="PTHR43836">
    <property type="entry name" value="CATECHOL O-METHYLTRANSFERASE 1-RELATED"/>
    <property type="match status" value="1"/>
</dbReference>
<evidence type="ECO:0000256" key="5">
    <source>
        <dbReference type="ARBA" id="ARBA00022939"/>
    </source>
</evidence>
<dbReference type="Gene3D" id="3.40.50.150">
    <property type="entry name" value="Vaccinia Virus protein VP39"/>
    <property type="match status" value="1"/>
</dbReference>
<sequence length="251" mass="27924">MSNRPHAPPATKWCLDGRETDLLHWIHARADIKQLRGNPQKVIAAIDEYHNTHNQLINVGNKKGPTIIDLITERKPSLMIELGGYVGYSALLFGDALKAHGGKLLSIELNPEVAAVAGHLVNLAGLRDHVEIIVGASTEVLQDLVREKEVSEVEMIFIDHWQKLYCQDLWLLEELNVLVPGKTMLIADNVIMPGAPDYLQWIQASPAEKKTLVETLDVGSRCPNPDLKYETIVREFDTDFGKDGLAITKVV</sequence>
<evidence type="ECO:0000256" key="6">
    <source>
        <dbReference type="ARBA" id="ARBA00023453"/>
    </source>
</evidence>
<dbReference type="GeneID" id="81383399"/>
<dbReference type="OrthoDB" id="186626at2759"/>
<keyword evidence="2" id="KW-0489">Methyltransferase</keyword>
<evidence type="ECO:0000256" key="3">
    <source>
        <dbReference type="ARBA" id="ARBA00022679"/>
    </source>
</evidence>
<accession>A0A9W9P1H6</accession>
<reference evidence="7" key="1">
    <citation type="submission" date="2022-11" db="EMBL/GenBank/DDBJ databases">
        <authorList>
            <person name="Petersen C."/>
        </authorList>
    </citation>
    <scope>NUCLEOTIDE SEQUENCE</scope>
    <source>
        <strain evidence="7">IBT 23319</strain>
    </source>
</reference>
<gene>
    <name evidence="7" type="ORF">N7469_005312</name>
</gene>
<evidence type="ECO:0000256" key="2">
    <source>
        <dbReference type="ARBA" id="ARBA00022603"/>
    </source>
</evidence>
<keyword evidence="3" id="KW-0808">Transferase</keyword>
<comment type="caution">
    <text evidence="7">The sequence shown here is derived from an EMBL/GenBank/DDBJ whole genome shotgun (WGS) entry which is preliminary data.</text>
</comment>
<organism evidence="7 8">
    <name type="scientific">Penicillium citrinum</name>
    <dbReference type="NCBI Taxonomy" id="5077"/>
    <lineage>
        <taxon>Eukaryota</taxon>
        <taxon>Fungi</taxon>
        <taxon>Dikarya</taxon>
        <taxon>Ascomycota</taxon>
        <taxon>Pezizomycotina</taxon>
        <taxon>Eurotiomycetes</taxon>
        <taxon>Eurotiomycetidae</taxon>
        <taxon>Eurotiales</taxon>
        <taxon>Aspergillaceae</taxon>
        <taxon>Penicillium</taxon>
    </lineage>
</organism>
<evidence type="ECO:0000313" key="8">
    <source>
        <dbReference type="Proteomes" id="UP001147733"/>
    </source>
</evidence>
<dbReference type="GO" id="GO:0008171">
    <property type="term" value="F:O-methyltransferase activity"/>
    <property type="evidence" value="ECO:0007669"/>
    <property type="project" value="InterPro"/>
</dbReference>
<evidence type="ECO:0000313" key="7">
    <source>
        <dbReference type="EMBL" id="KAJ5233546.1"/>
    </source>
</evidence>
<keyword evidence="5" id="KW-0128">Catecholamine metabolism</keyword>
<dbReference type="AlphaFoldDB" id="A0A9W9P1H6"/>
<dbReference type="Proteomes" id="UP001147733">
    <property type="component" value="Unassembled WGS sequence"/>
</dbReference>
<comment type="similarity">
    <text evidence="6">Belongs to the class I-like SAM-binding methyltransferase superfamily. Cation-dependent O-methyltransferase family.</text>
</comment>
<dbReference type="SUPFAM" id="SSF53335">
    <property type="entry name" value="S-adenosyl-L-methionine-dependent methyltransferases"/>
    <property type="match status" value="1"/>
</dbReference>
<dbReference type="PROSITE" id="PS51682">
    <property type="entry name" value="SAM_OMT_I"/>
    <property type="match status" value="1"/>
</dbReference>
<keyword evidence="8" id="KW-1185">Reference proteome</keyword>
<dbReference type="InterPro" id="IPR002935">
    <property type="entry name" value="SAM_O-MeTrfase"/>
</dbReference>
<dbReference type="EC" id="2.1.1.6" evidence="1"/>
<dbReference type="InterPro" id="IPR029063">
    <property type="entry name" value="SAM-dependent_MTases_sf"/>
</dbReference>